<proteinExistence type="inferred from homology"/>
<evidence type="ECO:0000259" key="2">
    <source>
        <dbReference type="Pfam" id="PF03795"/>
    </source>
</evidence>
<evidence type="ECO:0000256" key="1">
    <source>
        <dbReference type="ARBA" id="ARBA00007689"/>
    </source>
</evidence>
<comment type="caution">
    <text evidence="3">The sequence shown here is derived from an EMBL/GenBank/DDBJ whole genome shotgun (WGS) entry which is preliminary data.</text>
</comment>
<sequence length="92" mass="10477">MIHCLDYKDALDRRLANYDAHKAYLSKPPVKIVISGPLLADDEKTMIGSMVLVEAESLADVEAFHRNDPFFAAGIWEEVSIRPFNKRTDNRE</sequence>
<gene>
    <name evidence="3" type="ORF">AB2B41_10765</name>
</gene>
<dbReference type="SUPFAM" id="SSF54909">
    <property type="entry name" value="Dimeric alpha+beta barrel"/>
    <property type="match status" value="1"/>
</dbReference>
<evidence type="ECO:0000313" key="4">
    <source>
        <dbReference type="Proteomes" id="UP001556098"/>
    </source>
</evidence>
<dbReference type="InterPro" id="IPR005545">
    <property type="entry name" value="YCII"/>
</dbReference>
<dbReference type="Gene3D" id="3.30.70.1060">
    <property type="entry name" value="Dimeric alpha+beta barrel"/>
    <property type="match status" value="1"/>
</dbReference>
<feature type="domain" description="YCII-related" evidence="2">
    <location>
        <begin position="1"/>
        <end position="85"/>
    </location>
</feature>
<dbReference type="EMBL" id="JBFNXX010000006">
    <property type="protein sequence ID" value="MEW9920088.1"/>
    <property type="molecule type" value="Genomic_DNA"/>
</dbReference>
<dbReference type="PANTHER" id="PTHR33606:SF3">
    <property type="entry name" value="PROTEIN YCII"/>
    <property type="match status" value="1"/>
</dbReference>
<dbReference type="PANTHER" id="PTHR33606">
    <property type="entry name" value="PROTEIN YCII"/>
    <property type="match status" value="1"/>
</dbReference>
<reference evidence="3 4" key="1">
    <citation type="submission" date="2024-07" db="EMBL/GenBank/DDBJ databases">
        <title>Marimonas sp.nov., isolated from tidal-flat sediment.</title>
        <authorList>
            <person name="Jayan J.N."/>
            <person name="Lee S.S."/>
        </authorList>
    </citation>
    <scope>NUCLEOTIDE SEQUENCE [LARGE SCALE GENOMIC DNA]</scope>
    <source>
        <strain evidence="3 4">MJW-29</strain>
    </source>
</reference>
<protein>
    <submittedName>
        <fullName evidence="3">YciI family protein</fullName>
    </submittedName>
</protein>
<organism evidence="3 4">
    <name type="scientific">Sulfitobacter sediminis</name>
    <dbReference type="NCBI Taxonomy" id="3234186"/>
    <lineage>
        <taxon>Bacteria</taxon>
        <taxon>Pseudomonadati</taxon>
        <taxon>Pseudomonadota</taxon>
        <taxon>Alphaproteobacteria</taxon>
        <taxon>Rhodobacterales</taxon>
        <taxon>Roseobacteraceae</taxon>
        <taxon>Sulfitobacter</taxon>
    </lineage>
</organism>
<keyword evidence="4" id="KW-1185">Reference proteome</keyword>
<dbReference type="Pfam" id="PF03795">
    <property type="entry name" value="YCII"/>
    <property type="match status" value="1"/>
</dbReference>
<dbReference type="Proteomes" id="UP001556098">
    <property type="component" value="Unassembled WGS sequence"/>
</dbReference>
<name>A0ABV3RND1_9RHOB</name>
<evidence type="ECO:0000313" key="3">
    <source>
        <dbReference type="EMBL" id="MEW9920088.1"/>
    </source>
</evidence>
<accession>A0ABV3RND1</accession>
<dbReference type="InterPro" id="IPR051807">
    <property type="entry name" value="Sec-metab_biosynth-assoc"/>
</dbReference>
<dbReference type="RefSeq" id="WP_367877801.1">
    <property type="nucleotide sequence ID" value="NZ_JBFNXX010000006.1"/>
</dbReference>
<comment type="similarity">
    <text evidence="1">Belongs to the YciI family.</text>
</comment>
<dbReference type="InterPro" id="IPR011008">
    <property type="entry name" value="Dimeric_a/b-barrel"/>
</dbReference>